<feature type="region of interest" description="Disordered" evidence="1">
    <location>
        <begin position="54"/>
        <end position="73"/>
    </location>
</feature>
<protein>
    <submittedName>
        <fullName evidence="2">Uncharacterized protein</fullName>
    </submittedName>
</protein>
<evidence type="ECO:0000313" key="2">
    <source>
        <dbReference type="EMBL" id="GGV28677.1"/>
    </source>
</evidence>
<evidence type="ECO:0000256" key="1">
    <source>
        <dbReference type="SAM" id="MobiDB-lite"/>
    </source>
</evidence>
<proteinExistence type="predicted"/>
<dbReference type="Proteomes" id="UP000618795">
    <property type="component" value="Unassembled WGS sequence"/>
</dbReference>
<accession>A0A918IJW9</accession>
<evidence type="ECO:0000313" key="3">
    <source>
        <dbReference type="Proteomes" id="UP000618795"/>
    </source>
</evidence>
<keyword evidence="3" id="KW-1185">Reference proteome</keyword>
<dbReference type="EMBL" id="BMTD01000034">
    <property type="protein sequence ID" value="GGV28677.1"/>
    <property type="molecule type" value="Genomic_DNA"/>
</dbReference>
<sequence>MTEPGTKERDELIGVWNSAPQWSLTYTSADKGPLFDQGNQQRLVSPAFMDLTTQTRSPASTQAMCSPKPASSW</sequence>
<dbReference type="AlphaFoldDB" id="A0A918IJW9"/>
<comment type="caution">
    <text evidence="2">The sequence shown here is derived from an EMBL/GenBank/DDBJ whole genome shotgun (WGS) entry which is preliminary data.</text>
</comment>
<name>A0A918IJW9_9ACTN</name>
<reference evidence="2" key="1">
    <citation type="journal article" date="2014" name="Int. J. Syst. Evol. Microbiol.">
        <title>Complete genome sequence of Corynebacterium casei LMG S-19264T (=DSM 44701T), isolated from a smear-ripened cheese.</title>
        <authorList>
            <consortium name="US DOE Joint Genome Institute (JGI-PGF)"/>
            <person name="Walter F."/>
            <person name="Albersmeier A."/>
            <person name="Kalinowski J."/>
            <person name="Ruckert C."/>
        </authorList>
    </citation>
    <scope>NUCLEOTIDE SEQUENCE</scope>
    <source>
        <strain evidence="2">JCM 4369</strain>
    </source>
</reference>
<reference evidence="2" key="2">
    <citation type="submission" date="2020-09" db="EMBL/GenBank/DDBJ databases">
        <authorList>
            <person name="Sun Q."/>
            <person name="Ohkuma M."/>
        </authorList>
    </citation>
    <scope>NUCLEOTIDE SEQUENCE</scope>
    <source>
        <strain evidence="2">JCM 4369</strain>
    </source>
</reference>
<organism evidence="2 3">
    <name type="scientific">Streptomyces filipinensis</name>
    <dbReference type="NCBI Taxonomy" id="66887"/>
    <lineage>
        <taxon>Bacteria</taxon>
        <taxon>Bacillati</taxon>
        <taxon>Actinomycetota</taxon>
        <taxon>Actinomycetes</taxon>
        <taxon>Kitasatosporales</taxon>
        <taxon>Streptomycetaceae</taxon>
        <taxon>Streptomyces</taxon>
    </lineage>
</organism>
<gene>
    <name evidence="2" type="ORF">GCM10010260_81490</name>
</gene>